<evidence type="ECO:0000313" key="12">
    <source>
        <dbReference type="Proteomes" id="UP000069935"/>
    </source>
</evidence>
<feature type="binding site" evidence="8">
    <location>
        <position position="334"/>
    </location>
    <ligand>
        <name>Ca(2+)</name>
        <dbReference type="ChEBI" id="CHEBI:29108"/>
    </ligand>
</feature>
<dbReference type="InterPro" id="IPR011047">
    <property type="entry name" value="Quinoprotein_ADH-like_sf"/>
</dbReference>
<evidence type="ECO:0000256" key="1">
    <source>
        <dbReference type="ARBA" id="ARBA00008156"/>
    </source>
</evidence>
<keyword evidence="9" id="KW-1015">Disulfide bond</keyword>
<evidence type="ECO:0000313" key="11">
    <source>
        <dbReference type="EMBL" id="ALG72967.1"/>
    </source>
</evidence>
<dbReference type="InterPro" id="IPR001479">
    <property type="entry name" value="Quinoprotein_DH_CS"/>
</dbReference>
<evidence type="ECO:0000256" key="6">
    <source>
        <dbReference type="PIRSR" id="PIRSR617512-1"/>
    </source>
</evidence>
<dbReference type="GO" id="GO:0005509">
    <property type="term" value="F:calcium ion binding"/>
    <property type="evidence" value="ECO:0007669"/>
    <property type="project" value="InterPro"/>
</dbReference>
<feature type="binding site" evidence="7">
    <location>
        <position position="140"/>
    </location>
    <ligand>
        <name>pyrroloquinoline quinone</name>
        <dbReference type="ChEBI" id="CHEBI:58442"/>
    </ligand>
</feature>
<dbReference type="SUPFAM" id="SSF50998">
    <property type="entry name" value="Quinoprotein alcohol dehydrogenase-like"/>
    <property type="match status" value="1"/>
</dbReference>
<gene>
    <name evidence="11" type="ORF">AL072_18670</name>
</gene>
<comment type="cofactor">
    <cofactor evidence="8">
        <name>Ca(2+)</name>
        <dbReference type="ChEBI" id="CHEBI:29108"/>
    </cofactor>
    <text evidence="8">Binds 1 Ca(2+) ion per subunit.</text>
</comment>
<dbReference type="RefSeq" id="WP_045582812.1">
    <property type="nucleotide sequence ID" value="NZ_CP012402.1"/>
</dbReference>
<dbReference type="InterPro" id="IPR018391">
    <property type="entry name" value="PQQ_b-propeller_rpt"/>
</dbReference>
<reference evidence="12" key="1">
    <citation type="submission" date="2015-08" db="EMBL/GenBank/DDBJ databases">
        <title>Complete Genome Sequence of Azospirillum thiophilum BV-S.</title>
        <authorList>
            <person name="Fomenkov A."/>
            <person name="Vincze T."/>
            <person name="Grabovich M."/>
            <person name="Dubinina G."/>
            <person name="Orlova M."/>
            <person name="Belousova E."/>
            <person name="Roberts R.J."/>
        </authorList>
    </citation>
    <scope>NUCLEOTIDE SEQUENCE [LARGE SCALE GENOMIC DNA]</scope>
    <source>
        <strain evidence="12">BV-S</strain>
    </source>
</reference>
<dbReference type="InterPro" id="IPR002372">
    <property type="entry name" value="PQQ_rpt_dom"/>
</dbReference>
<dbReference type="PROSITE" id="PS00363">
    <property type="entry name" value="BACTERIAL_PQQ_1"/>
    <property type="match status" value="1"/>
</dbReference>
<evidence type="ECO:0000256" key="3">
    <source>
        <dbReference type="ARBA" id="ARBA00022729"/>
    </source>
</evidence>
<comment type="cofactor">
    <cofactor evidence="7">
        <name>pyrroloquinoline quinone</name>
        <dbReference type="ChEBI" id="CHEBI:58442"/>
    </cofactor>
    <text evidence="7">Binds 1 PQQ group per subunit.</text>
</comment>
<feature type="binding site" evidence="8">
    <location>
        <position position="208"/>
    </location>
    <ligand>
        <name>Ca(2+)</name>
        <dbReference type="ChEBI" id="CHEBI:29108"/>
    </ligand>
</feature>
<evidence type="ECO:0000256" key="2">
    <source>
        <dbReference type="ARBA" id="ARBA00022723"/>
    </source>
</evidence>
<feature type="domain" description="Pyrrolo-quinoline quinone repeat" evidence="10">
    <location>
        <begin position="507"/>
        <end position="562"/>
    </location>
</feature>
<accession>A0AAC8ZV51</accession>
<keyword evidence="3" id="KW-0732">Signal</keyword>
<evidence type="ECO:0000256" key="4">
    <source>
        <dbReference type="ARBA" id="ARBA00022891"/>
    </source>
</evidence>
<feature type="binding site" evidence="8">
    <location>
        <position position="292"/>
    </location>
    <ligand>
        <name>Ca(2+)</name>
        <dbReference type="ChEBI" id="CHEBI:29108"/>
    </ligand>
</feature>
<evidence type="ECO:0000256" key="9">
    <source>
        <dbReference type="PIRSR" id="PIRSR617512-4"/>
    </source>
</evidence>
<dbReference type="PANTHER" id="PTHR32303:SF4">
    <property type="entry name" value="QUINOPROTEIN GLUCOSE DEHYDROGENASE"/>
    <property type="match status" value="1"/>
</dbReference>
<feature type="disulfide bond" evidence="9">
    <location>
        <begin position="134"/>
        <end position="135"/>
    </location>
</feature>
<dbReference type="GO" id="GO:0016020">
    <property type="term" value="C:membrane"/>
    <property type="evidence" value="ECO:0007669"/>
    <property type="project" value="InterPro"/>
</dbReference>
<dbReference type="GO" id="GO:0030288">
    <property type="term" value="C:outer membrane-bounded periplasmic space"/>
    <property type="evidence" value="ECO:0007669"/>
    <property type="project" value="InterPro"/>
</dbReference>
<evidence type="ECO:0000256" key="7">
    <source>
        <dbReference type="PIRSR" id="PIRSR617512-2"/>
    </source>
</evidence>
<keyword evidence="5" id="KW-0560">Oxidoreductase</keyword>
<dbReference type="Gene3D" id="2.140.10.10">
    <property type="entry name" value="Quinoprotein alcohol dehydrogenase-like superfamily"/>
    <property type="match status" value="1"/>
</dbReference>
<dbReference type="InterPro" id="IPR017512">
    <property type="entry name" value="PQQ_MeOH/EtOH_DH"/>
</dbReference>
<evidence type="ECO:0000256" key="8">
    <source>
        <dbReference type="PIRSR" id="PIRSR617512-3"/>
    </source>
</evidence>
<keyword evidence="2 8" id="KW-0479">Metal-binding</keyword>
<feature type="domain" description="Pyrrolo-quinoline quinone repeat" evidence="10">
    <location>
        <begin position="45"/>
        <end position="377"/>
    </location>
</feature>
<evidence type="ECO:0000259" key="10">
    <source>
        <dbReference type="Pfam" id="PF01011"/>
    </source>
</evidence>
<dbReference type="EMBL" id="CP012402">
    <property type="protein sequence ID" value="ALG72967.1"/>
    <property type="molecule type" value="Genomic_DNA"/>
</dbReference>
<dbReference type="PANTHER" id="PTHR32303">
    <property type="entry name" value="QUINOPROTEIN ALCOHOL DEHYDROGENASE (CYTOCHROME C)"/>
    <property type="match status" value="1"/>
</dbReference>
<keyword evidence="4 7" id="KW-0634">PQQ</keyword>
<dbReference type="AlphaFoldDB" id="A0AAC8ZV51"/>
<comment type="similarity">
    <text evidence="1">Belongs to the bacterial PQQ dehydrogenase family.</text>
</comment>
<feature type="active site" description="Proton acceptor" evidence="6">
    <location>
        <position position="334"/>
    </location>
</feature>
<dbReference type="GO" id="GO:0070968">
    <property type="term" value="F:pyrroloquinoline quinone binding"/>
    <property type="evidence" value="ECO:0007669"/>
    <property type="project" value="UniProtKB-ARBA"/>
</dbReference>
<feature type="binding site" evidence="7">
    <location>
        <position position="272"/>
    </location>
    <ligand>
        <name>pyrroloquinoline quinone</name>
        <dbReference type="ChEBI" id="CHEBI:58442"/>
    </ligand>
</feature>
<sequence>MNRFLTSLPIVALTATITAGGQLGAITPALANQTLVQLSESDQNWVMPGKNYNSDNFSKLGQINSDNVKQLRAAWSFSTGVLNGHEGAPLVVDGKMYVHGAFPNTTFALDLKDPSRILWQHKPKQDPVARSVACCDIVNRGLAYWPGDGRVPPLILKTQLDGHVVALNATTGEEYWKIENSDIKVGSTLTIAPYVVKDLVIIGSSGAELGVRGYVTAYDVKTGSMAWRAFATGSDEAMLIGDDFNASNPHYGQKGLGLQTWEGDAWKIGGGTNWGWYAYDPGVDLLYYGTGNPAPWNETMRPGDNKWTMTIFAREASSGKAKFGYQKTPHDEWDYAGVNVMMLSEQKDKAGKTRKLLTHPDRNGIVYTLDRTNGELVSADKIDDTVNVFTHVDLKTGVPVRNPEYATRMDHTGRDICPSAMGYHNQGHDSYDPNKQLFFMGINHICMDWEPFMLPYRAGQFFVGATLNMYPGPKGDRQGFEGLGQIKAYNSITGEFKWEKMERFAVWGGTLATAGNLVFYGTLDGFIKARHSDSGELLWKFKLPSGVIGYPITYEHAGTQYVAIMYGVGGWPGVGLVFDLQDPTAGLGAVGAFKNLQHYTQMGGGVMVFSLNGQSPFDNVSVGEYGG</sequence>
<feature type="binding site" evidence="7">
    <location>
        <begin position="206"/>
        <end position="207"/>
    </location>
    <ligand>
        <name>pyrroloquinoline quinone</name>
        <dbReference type="ChEBI" id="CHEBI:58442"/>
    </ligand>
</feature>
<feature type="binding site" evidence="7">
    <location>
        <position position="190"/>
    </location>
    <ligand>
        <name>pyrroloquinoline quinone</name>
        <dbReference type="ChEBI" id="CHEBI:58442"/>
    </ligand>
</feature>
<reference evidence="11 12" key="2">
    <citation type="journal article" date="2016" name="Genome Announc.">
        <title>Complete Genome Sequence of a Strain of Azospirillum thiophilum Isolated from a Sulfide Spring.</title>
        <authorList>
            <person name="Fomenkov A."/>
            <person name="Vincze T."/>
            <person name="Grabovich M."/>
            <person name="Anton B.P."/>
            <person name="Dubinina G."/>
            <person name="Orlova M."/>
            <person name="Belousova E."/>
            <person name="Roberts R.J."/>
        </authorList>
    </citation>
    <scope>NUCLEOTIDE SEQUENCE [LARGE SCALE GENOMIC DNA]</scope>
    <source>
        <strain evidence="11 12">BV-S</strain>
    </source>
</reference>
<proteinExistence type="inferred from homology"/>
<keyword evidence="8" id="KW-0106">Calcium</keyword>
<keyword evidence="12" id="KW-1185">Reference proteome</keyword>
<feature type="binding site" evidence="7">
    <location>
        <position position="86"/>
    </location>
    <ligand>
        <name>pyrroloquinoline quinone</name>
        <dbReference type="ChEBI" id="CHEBI:58442"/>
    </ligand>
</feature>
<dbReference type="SMART" id="SM00564">
    <property type="entry name" value="PQQ"/>
    <property type="match status" value="4"/>
</dbReference>
<dbReference type="PROSITE" id="PS00364">
    <property type="entry name" value="BACTERIAL_PQQ_2"/>
    <property type="match status" value="1"/>
</dbReference>
<name>A0AAC8ZV51_9PROT</name>
<dbReference type="Proteomes" id="UP000069935">
    <property type="component" value="Chromosome 2"/>
</dbReference>
<dbReference type="CDD" id="cd10278">
    <property type="entry name" value="PQQ_MDH"/>
    <property type="match status" value="1"/>
</dbReference>
<dbReference type="FunFam" id="2.140.10.10:FF:000003">
    <property type="entry name" value="Methanol dehydrogenase, large subunit"/>
    <property type="match status" value="1"/>
</dbReference>
<dbReference type="Pfam" id="PF01011">
    <property type="entry name" value="PQQ"/>
    <property type="match status" value="2"/>
</dbReference>
<organism evidence="11 12">
    <name type="scientific">Azospirillum thiophilum</name>
    <dbReference type="NCBI Taxonomy" id="528244"/>
    <lineage>
        <taxon>Bacteria</taxon>
        <taxon>Pseudomonadati</taxon>
        <taxon>Pseudomonadota</taxon>
        <taxon>Alphaproteobacteria</taxon>
        <taxon>Rhodospirillales</taxon>
        <taxon>Azospirillaceae</taxon>
        <taxon>Azospirillum</taxon>
    </lineage>
</organism>
<dbReference type="NCBIfam" id="TIGR03075">
    <property type="entry name" value="PQQ_enz_alc_DH"/>
    <property type="match status" value="1"/>
</dbReference>
<dbReference type="KEGG" id="ati:AL072_18670"/>
<dbReference type="GO" id="GO:0016614">
    <property type="term" value="F:oxidoreductase activity, acting on CH-OH group of donors"/>
    <property type="evidence" value="ECO:0007669"/>
    <property type="project" value="InterPro"/>
</dbReference>
<protein>
    <submittedName>
        <fullName evidence="11">Methanol dehydrogenase</fullName>
    </submittedName>
</protein>
<evidence type="ECO:0000256" key="5">
    <source>
        <dbReference type="ARBA" id="ARBA00023002"/>
    </source>
</evidence>